<feature type="domain" description="Brix" evidence="2">
    <location>
        <begin position="31"/>
        <end position="293"/>
    </location>
</feature>
<name>A0A9W7ZWA5_9FUNG</name>
<feature type="region of interest" description="Disordered" evidence="1">
    <location>
        <begin position="1"/>
        <end position="22"/>
    </location>
</feature>
<dbReference type="InterPro" id="IPR007109">
    <property type="entry name" value="Brix"/>
</dbReference>
<evidence type="ECO:0000259" key="2">
    <source>
        <dbReference type="PROSITE" id="PS50833"/>
    </source>
</evidence>
<dbReference type="GO" id="GO:0019843">
    <property type="term" value="F:rRNA binding"/>
    <property type="evidence" value="ECO:0007669"/>
    <property type="project" value="InterPro"/>
</dbReference>
<gene>
    <name evidence="3" type="primary">SSF1_1</name>
    <name evidence="3" type="ORF">IWQ60_008494</name>
</gene>
<dbReference type="OrthoDB" id="10261452at2759"/>
<dbReference type="PROSITE" id="PS50833">
    <property type="entry name" value="BRIX"/>
    <property type="match status" value="1"/>
</dbReference>
<dbReference type="AlphaFoldDB" id="A0A9W7ZWA5"/>
<dbReference type="GO" id="GO:0006364">
    <property type="term" value="P:rRNA processing"/>
    <property type="evidence" value="ECO:0007669"/>
    <property type="project" value="InterPro"/>
</dbReference>
<comment type="caution">
    <text evidence="3">The sequence shown here is derived from an EMBL/GenBank/DDBJ whole genome shotgun (WGS) entry which is preliminary data.</text>
</comment>
<dbReference type="SUPFAM" id="SSF52954">
    <property type="entry name" value="Class II aaRS ABD-related"/>
    <property type="match status" value="1"/>
</dbReference>
<sequence length="451" mass="51147">MAKKRSAKTRKLRQANRAKAETDFANSRHIPKSFVIRSGTVGRAVSALTLNFRKIMSPYTAVKLKERKFNKLKDFVSIASEYQVTHLMIFSRTETGTNFRVARLPQGPTLTFRVNTYSLMRDVIKIVKNAPPPGLEYQTAPLLILNNFDESQKHVKLMATTFRNMFPPIQVRTIKFGEARRVVLFNYNAETDRVDFRHYIITLKDAGLSKSIKQLTGKKMPSMANVEDISDYVLKEAFATESDMEDGPESMVTLGEGRDPLNERRSEKRAIRLKEAGPRLELTLTKVQNGMCGGEILYHRFVTKTADEIEAQQTALVHRRAEAARRREEQEANVERKKALADAHREKTREGGLAGMRRKRAAELAARGEASDAPLVADELVKGSDEEEGDEDDMAEDSPASADQTRRGKRAREQVDLEEEDDDDDISSDEDEWGNMEDIEEDDEAEDEDEE</sequence>
<dbReference type="PANTHER" id="PTHR12661:SF5">
    <property type="entry name" value="SUPPRESSOR OF SWI4 1 HOMOLOG"/>
    <property type="match status" value="1"/>
</dbReference>
<protein>
    <submittedName>
        <fullName evidence="3">rRNA-binding ribosome biosynthesis protein</fullName>
    </submittedName>
</protein>
<dbReference type="Pfam" id="PF04427">
    <property type="entry name" value="Brix"/>
    <property type="match status" value="1"/>
</dbReference>
<feature type="compositionally biased region" description="Acidic residues" evidence="1">
    <location>
        <begin position="416"/>
        <end position="451"/>
    </location>
</feature>
<dbReference type="Proteomes" id="UP001150569">
    <property type="component" value="Unassembled WGS sequence"/>
</dbReference>
<feature type="compositionally biased region" description="Basic and acidic residues" evidence="1">
    <location>
        <begin position="321"/>
        <end position="350"/>
    </location>
</feature>
<dbReference type="EMBL" id="JANBPT010000640">
    <property type="protein sequence ID" value="KAJ1915263.1"/>
    <property type="molecule type" value="Genomic_DNA"/>
</dbReference>
<accession>A0A9W7ZWA5</accession>
<evidence type="ECO:0000313" key="3">
    <source>
        <dbReference type="EMBL" id="KAJ1915263.1"/>
    </source>
</evidence>
<dbReference type="GO" id="GO:0000027">
    <property type="term" value="P:ribosomal large subunit assembly"/>
    <property type="evidence" value="ECO:0007669"/>
    <property type="project" value="TreeGrafter"/>
</dbReference>
<feature type="region of interest" description="Disordered" evidence="1">
    <location>
        <begin position="321"/>
        <end position="451"/>
    </location>
</feature>
<dbReference type="SMART" id="SM00879">
    <property type="entry name" value="Brix"/>
    <property type="match status" value="1"/>
</dbReference>
<feature type="compositionally biased region" description="Acidic residues" evidence="1">
    <location>
        <begin position="385"/>
        <end position="396"/>
    </location>
</feature>
<keyword evidence="4" id="KW-1185">Reference proteome</keyword>
<dbReference type="GO" id="GO:0030687">
    <property type="term" value="C:preribosome, large subunit precursor"/>
    <property type="evidence" value="ECO:0007669"/>
    <property type="project" value="TreeGrafter"/>
</dbReference>
<evidence type="ECO:0000313" key="4">
    <source>
        <dbReference type="Proteomes" id="UP001150569"/>
    </source>
</evidence>
<dbReference type="InterPro" id="IPR045112">
    <property type="entry name" value="PPAN-like"/>
</dbReference>
<evidence type="ECO:0000256" key="1">
    <source>
        <dbReference type="SAM" id="MobiDB-lite"/>
    </source>
</evidence>
<proteinExistence type="predicted"/>
<dbReference type="PANTHER" id="PTHR12661">
    <property type="entry name" value="PETER PAN-RELATED"/>
    <property type="match status" value="1"/>
</dbReference>
<organism evidence="3 4">
    <name type="scientific">Tieghemiomyces parasiticus</name>
    <dbReference type="NCBI Taxonomy" id="78921"/>
    <lineage>
        <taxon>Eukaryota</taxon>
        <taxon>Fungi</taxon>
        <taxon>Fungi incertae sedis</taxon>
        <taxon>Zoopagomycota</taxon>
        <taxon>Kickxellomycotina</taxon>
        <taxon>Dimargaritomycetes</taxon>
        <taxon>Dimargaritales</taxon>
        <taxon>Dimargaritaceae</taxon>
        <taxon>Tieghemiomyces</taxon>
    </lineage>
</organism>
<reference evidence="3" key="1">
    <citation type="submission" date="2022-07" db="EMBL/GenBank/DDBJ databases">
        <title>Phylogenomic reconstructions and comparative analyses of Kickxellomycotina fungi.</title>
        <authorList>
            <person name="Reynolds N.K."/>
            <person name="Stajich J.E."/>
            <person name="Barry K."/>
            <person name="Grigoriev I.V."/>
            <person name="Crous P."/>
            <person name="Smith M.E."/>
        </authorList>
    </citation>
    <scope>NUCLEOTIDE SEQUENCE</scope>
    <source>
        <strain evidence="3">RSA 861</strain>
    </source>
</reference>
<feature type="compositionally biased region" description="Basic residues" evidence="1">
    <location>
        <begin position="1"/>
        <end position="16"/>
    </location>
</feature>